<accession>A0A9W7ITH9</accession>
<proteinExistence type="predicted"/>
<sequence>MRKYVKNFVRECGVCQRSKEDLSYPRGLLQPLPKPEVIWSSINMDFIEELPLSRKKDVIWVIVDRLTKYAHFIAIAHLFQLKKWLSYSLKMFSNYMACFRILCVIRRELFEKLGTAVTPSTTYHPQTDG</sequence>
<dbReference type="Gene3D" id="3.30.420.10">
    <property type="entry name" value="Ribonuclease H-like superfamily/Ribonuclease H"/>
    <property type="match status" value="1"/>
</dbReference>
<dbReference type="PANTHER" id="PTHR45835:SF99">
    <property type="entry name" value="CHROMO DOMAIN-CONTAINING PROTEIN-RELATED"/>
    <property type="match status" value="1"/>
</dbReference>
<dbReference type="Proteomes" id="UP001165190">
    <property type="component" value="Unassembled WGS sequence"/>
</dbReference>
<dbReference type="GO" id="GO:0003676">
    <property type="term" value="F:nucleic acid binding"/>
    <property type="evidence" value="ECO:0007669"/>
    <property type="project" value="InterPro"/>
</dbReference>
<name>A0A9W7ITH9_HIBTR</name>
<dbReference type="EMBL" id="BSYR01000035">
    <property type="protein sequence ID" value="GMJ01009.1"/>
    <property type="molecule type" value="Genomic_DNA"/>
</dbReference>
<evidence type="ECO:0000313" key="2">
    <source>
        <dbReference type="Proteomes" id="UP001165190"/>
    </source>
</evidence>
<gene>
    <name evidence="1" type="ORF">HRI_003770100</name>
</gene>
<organism evidence="1 2">
    <name type="scientific">Hibiscus trionum</name>
    <name type="common">Flower of an hour</name>
    <dbReference type="NCBI Taxonomy" id="183268"/>
    <lineage>
        <taxon>Eukaryota</taxon>
        <taxon>Viridiplantae</taxon>
        <taxon>Streptophyta</taxon>
        <taxon>Embryophyta</taxon>
        <taxon>Tracheophyta</taxon>
        <taxon>Spermatophyta</taxon>
        <taxon>Magnoliopsida</taxon>
        <taxon>eudicotyledons</taxon>
        <taxon>Gunneridae</taxon>
        <taxon>Pentapetalae</taxon>
        <taxon>rosids</taxon>
        <taxon>malvids</taxon>
        <taxon>Malvales</taxon>
        <taxon>Malvaceae</taxon>
        <taxon>Malvoideae</taxon>
        <taxon>Hibiscus</taxon>
    </lineage>
</organism>
<dbReference type="InterPro" id="IPR012337">
    <property type="entry name" value="RNaseH-like_sf"/>
</dbReference>
<dbReference type="InterPro" id="IPR036397">
    <property type="entry name" value="RNaseH_sf"/>
</dbReference>
<dbReference type="PANTHER" id="PTHR45835">
    <property type="entry name" value="YALI0A06105P"/>
    <property type="match status" value="1"/>
</dbReference>
<comment type="caution">
    <text evidence="1">The sequence shown here is derived from an EMBL/GenBank/DDBJ whole genome shotgun (WGS) entry which is preliminary data.</text>
</comment>
<protein>
    <recommendedName>
        <fullName evidence="3">Integrase</fullName>
    </recommendedName>
</protein>
<reference evidence="1" key="1">
    <citation type="submission" date="2023-05" db="EMBL/GenBank/DDBJ databases">
        <title>Genome and transcriptome analyses reveal genes involved in the formation of fine ridges on petal epidermal cells in Hibiscus trionum.</title>
        <authorList>
            <person name="Koshimizu S."/>
            <person name="Masuda S."/>
            <person name="Ishii T."/>
            <person name="Shirasu K."/>
            <person name="Hoshino A."/>
            <person name="Arita M."/>
        </authorList>
    </citation>
    <scope>NUCLEOTIDE SEQUENCE</scope>
    <source>
        <strain evidence="1">Hamamatsu line</strain>
    </source>
</reference>
<dbReference type="SUPFAM" id="SSF53098">
    <property type="entry name" value="Ribonuclease H-like"/>
    <property type="match status" value="1"/>
</dbReference>
<evidence type="ECO:0000313" key="1">
    <source>
        <dbReference type="EMBL" id="GMJ01009.1"/>
    </source>
</evidence>
<evidence type="ECO:0008006" key="3">
    <source>
        <dbReference type="Google" id="ProtNLM"/>
    </source>
</evidence>
<keyword evidence="2" id="KW-1185">Reference proteome</keyword>
<dbReference type="OrthoDB" id="998229at2759"/>
<dbReference type="AlphaFoldDB" id="A0A9W7ITH9"/>